<dbReference type="GO" id="GO:0005886">
    <property type="term" value="C:plasma membrane"/>
    <property type="evidence" value="ECO:0007669"/>
    <property type="project" value="UniProtKB-SubCell"/>
</dbReference>
<sequence>MKKFETDQPGYGMATLTHPGCNLNAHLAVMRAATAVFDTSTETPVKSSIYRAGGKRLLETLLVLLSLPFFVPIMVLCVIALWFEGGNPFYRQDRLGKNGKHFSILKLRTMVRDADAVLEDYLASDPEMRREWDEKQKLINDPRVTRVGALLRSTSLDELPQLWNVLWGEMSLIGPRPMMPDQLQMYGDPAHYFALRPGITGLWQVSARNENGFSFRNEVDATYNKAMSVTGDIAIIYKTVGVMLRRTGC</sequence>
<evidence type="ECO:0000256" key="7">
    <source>
        <dbReference type="ARBA" id="ARBA00023136"/>
    </source>
</evidence>
<dbReference type="RefSeq" id="WP_246423261.1">
    <property type="nucleotide sequence ID" value="NZ_JACIEI010000001.1"/>
</dbReference>
<proteinExistence type="inferred from homology"/>
<evidence type="ECO:0000256" key="8">
    <source>
        <dbReference type="ARBA" id="ARBA00023169"/>
    </source>
</evidence>
<evidence type="ECO:0000256" key="1">
    <source>
        <dbReference type="ARBA" id="ARBA00004236"/>
    </source>
</evidence>
<keyword evidence="12" id="KW-1185">Reference proteome</keyword>
<keyword evidence="7 9" id="KW-0472">Membrane</keyword>
<dbReference type="GO" id="GO:0000271">
    <property type="term" value="P:polysaccharide biosynthetic process"/>
    <property type="evidence" value="ECO:0007669"/>
    <property type="project" value="UniProtKB-KW"/>
</dbReference>
<feature type="domain" description="Bacterial sugar transferase" evidence="10">
    <location>
        <begin position="55"/>
        <end position="244"/>
    </location>
</feature>
<keyword evidence="6 9" id="KW-1133">Transmembrane helix</keyword>
<evidence type="ECO:0000313" key="11">
    <source>
        <dbReference type="EMBL" id="MBB3992952.1"/>
    </source>
</evidence>
<keyword evidence="4 11" id="KW-0808">Transferase</keyword>
<name>A0A7W6E5C2_9RHOB</name>
<dbReference type="PANTHER" id="PTHR30576:SF4">
    <property type="entry name" value="UNDECAPRENYL-PHOSPHATE GALACTOSE PHOSPHOTRANSFERASE"/>
    <property type="match status" value="1"/>
</dbReference>
<dbReference type="EMBL" id="JACIEI010000001">
    <property type="protein sequence ID" value="MBB3992952.1"/>
    <property type="molecule type" value="Genomic_DNA"/>
</dbReference>
<protein>
    <submittedName>
        <fullName evidence="11">Lipopolysaccharide/colanic/teichoic acid biosynthesis glycosyltransferase</fullName>
    </submittedName>
</protein>
<evidence type="ECO:0000259" key="10">
    <source>
        <dbReference type="Pfam" id="PF02397"/>
    </source>
</evidence>
<keyword evidence="3" id="KW-1003">Cell membrane</keyword>
<keyword evidence="5 9" id="KW-0812">Transmembrane</keyword>
<accession>A0A7W6E5C2</accession>
<evidence type="ECO:0000256" key="3">
    <source>
        <dbReference type="ARBA" id="ARBA00022475"/>
    </source>
</evidence>
<evidence type="ECO:0000256" key="5">
    <source>
        <dbReference type="ARBA" id="ARBA00022692"/>
    </source>
</evidence>
<evidence type="ECO:0000256" key="9">
    <source>
        <dbReference type="SAM" id="Phobius"/>
    </source>
</evidence>
<reference evidence="11 12" key="1">
    <citation type="submission" date="2020-08" db="EMBL/GenBank/DDBJ databases">
        <title>Genomic Encyclopedia of Type Strains, Phase IV (KMG-IV): sequencing the most valuable type-strain genomes for metagenomic binning, comparative biology and taxonomic classification.</title>
        <authorList>
            <person name="Goeker M."/>
        </authorList>
    </citation>
    <scope>NUCLEOTIDE SEQUENCE [LARGE SCALE GENOMIC DNA]</scope>
    <source>
        <strain evidence="11 12">DSM 102234</strain>
    </source>
</reference>
<dbReference type="PANTHER" id="PTHR30576">
    <property type="entry name" value="COLANIC BIOSYNTHESIS UDP-GLUCOSE LIPID CARRIER TRANSFERASE"/>
    <property type="match status" value="1"/>
</dbReference>
<evidence type="ECO:0000256" key="6">
    <source>
        <dbReference type="ARBA" id="ARBA00022989"/>
    </source>
</evidence>
<dbReference type="AlphaFoldDB" id="A0A7W6E5C2"/>
<evidence type="ECO:0000313" key="12">
    <source>
        <dbReference type="Proteomes" id="UP000530268"/>
    </source>
</evidence>
<comment type="similarity">
    <text evidence="2">Belongs to the bacterial sugar transferase family.</text>
</comment>
<dbReference type="Proteomes" id="UP000530268">
    <property type="component" value="Unassembled WGS sequence"/>
</dbReference>
<keyword evidence="8" id="KW-0270">Exopolysaccharide synthesis</keyword>
<feature type="transmembrane region" description="Helical" evidence="9">
    <location>
        <begin position="61"/>
        <end position="83"/>
    </location>
</feature>
<comment type="caution">
    <text evidence="11">The sequence shown here is derived from an EMBL/GenBank/DDBJ whole genome shotgun (WGS) entry which is preliminary data.</text>
</comment>
<dbReference type="Pfam" id="PF02397">
    <property type="entry name" value="Bac_transf"/>
    <property type="match status" value="1"/>
</dbReference>
<organism evidence="11 12">
    <name type="scientific">Sulfitobacter undariae</name>
    <dbReference type="NCBI Taxonomy" id="1563671"/>
    <lineage>
        <taxon>Bacteria</taxon>
        <taxon>Pseudomonadati</taxon>
        <taxon>Pseudomonadota</taxon>
        <taxon>Alphaproteobacteria</taxon>
        <taxon>Rhodobacterales</taxon>
        <taxon>Roseobacteraceae</taxon>
        <taxon>Sulfitobacter</taxon>
    </lineage>
</organism>
<dbReference type="GO" id="GO:0016780">
    <property type="term" value="F:phosphotransferase activity, for other substituted phosphate groups"/>
    <property type="evidence" value="ECO:0007669"/>
    <property type="project" value="TreeGrafter"/>
</dbReference>
<dbReference type="InterPro" id="IPR003362">
    <property type="entry name" value="Bact_transf"/>
</dbReference>
<evidence type="ECO:0000256" key="2">
    <source>
        <dbReference type="ARBA" id="ARBA00006464"/>
    </source>
</evidence>
<comment type="subcellular location">
    <subcellularLocation>
        <location evidence="1">Cell membrane</location>
    </subcellularLocation>
</comment>
<evidence type="ECO:0000256" key="4">
    <source>
        <dbReference type="ARBA" id="ARBA00022679"/>
    </source>
</evidence>
<gene>
    <name evidence="11" type="ORF">GGR95_000571</name>
</gene>